<name>A0A1X2EGJ8_9MYCO</name>
<sequence>MTTIEGMLHRRNDLSTFLVHFTKDAPDGTGSGFDALKGIVTQLKIEARTAYGAAASSRSSLVGDSQKVACFTETPLEHSWTMTRDLAERRASKFAPYGVAFTKSYARRRHCNPVWYVNCTRGYDWPTHAINAAVAAETRPYSDKDSIFRVTPYIEQMGDWSAGGTTNRKEFWWEREWRHVGDFTFEPIHTVAVLAPALVHDELRQVLVGTALWSSRPVPVPILDPDWGLERMIAVLSGVAQEDLGPFPG</sequence>
<dbReference type="OrthoDB" id="5494330at2"/>
<organism evidence="1 2">
    <name type="scientific">Mycolicibacillus trivialis</name>
    <dbReference type="NCBI Taxonomy" id="1798"/>
    <lineage>
        <taxon>Bacteria</taxon>
        <taxon>Bacillati</taxon>
        <taxon>Actinomycetota</taxon>
        <taxon>Actinomycetes</taxon>
        <taxon>Mycobacteriales</taxon>
        <taxon>Mycobacteriaceae</taxon>
        <taxon>Mycolicibacillus</taxon>
    </lineage>
</organism>
<dbReference type="AlphaFoldDB" id="A0A1X2EGJ8"/>
<proteinExistence type="predicted"/>
<gene>
    <name evidence="1" type="ORF">AWC30_13960</name>
</gene>
<evidence type="ECO:0000313" key="2">
    <source>
        <dbReference type="Proteomes" id="UP000193090"/>
    </source>
</evidence>
<dbReference type="EMBL" id="LQPZ01000038">
    <property type="protein sequence ID" value="ORX01314.1"/>
    <property type="molecule type" value="Genomic_DNA"/>
</dbReference>
<keyword evidence="2" id="KW-1185">Reference proteome</keyword>
<protein>
    <submittedName>
        <fullName evidence="1">Uncharacterized protein</fullName>
    </submittedName>
</protein>
<evidence type="ECO:0000313" key="1">
    <source>
        <dbReference type="EMBL" id="ORX01314.1"/>
    </source>
</evidence>
<reference evidence="1 2" key="1">
    <citation type="submission" date="2016-01" db="EMBL/GenBank/DDBJ databases">
        <title>The new phylogeny of the genus Mycobacterium.</title>
        <authorList>
            <person name="Tarcisio F."/>
            <person name="Conor M."/>
            <person name="Antonella G."/>
            <person name="Elisabetta G."/>
            <person name="Giulia F.S."/>
            <person name="Sara T."/>
            <person name="Anna F."/>
            <person name="Clotilde B."/>
            <person name="Roberto B."/>
            <person name="Veronica D.S."/>
            <person name="Fabio R."/>
            <person name="Monica P."/>
            <person name="Olivier J."/>
            <person name="Enrico T."/>
            <person name="Nicola S."/>
        </authorList>
    </citation>
    <scope>NUCLEOTIDE SEQUENCE [LARGE SCALE GENOMIC DNA]</scope>
    <source>
        <strain evidence="1 2">DSM 44153</strain>
    </source>
</reference>
<accession>A0A1X2EGJ8</accession>
<dbReference type="RefSeq" id="WP_085110804.1">
    <property type="nucleotide sequence ID" value="NZ_JACKSN010000133.1"/>
</dbReference>
<comment type="caution">
    <text evidence="1">The sequence shown here is derived from an EMBL/GenBank/DDBJ whole genome shotgun (WGS) entry which is preliminary data.</text>
</comment>
<dbReference type="Proteomes" id="UP000193090">
    <property type="component" value="Unassembled WGS sequence"/>
</dbReference>